<dbReference type="PROSITE" id="PS50977">
    <property type="entry name" value="HTH_TETR_2"/>
    <property type="match status" value="1"/>
</dbReference>
<dbReference type="SUPFAM" id="SSF48498">
    <property type="entry name" value="Tetracyclin repressor-like, C-terminal domain"/>
    <property type="match status" value="1"/>
</dbReference>
<evidence type="ECO:0000313" key="4">
    <source>
        <dbReference type="EMBL" id="MDI3385216.1"/>
    </source>
</evidence>
<dbReference type="Pfam" id="PF00440">
    <property type="entry name" value="TetR_N"/>
    <property type="match status" value="1"/>
</dbReference>
<feature type="domain" description="HTH tetR-type" evidence="3">
    <location>
        <begin position="19"/>
        <end position="79"/>
    </location>
</feature>
<keyword evidence="1 2" id="KW-0238">DNA-binding</keyword>
<dbReference type="InterPro" id="IPR036271">
    <property type="entry name" value="Tet_transcr_reg_TetR-rel_C_sf"/>
</dbReference>
<evidence type="ECO:0000256" key="1">
    <source>
        <dbReference type="ARBA" id="ARBA00023125"/>
    </source>
</evidence>
<sequence length="202" mass="22074">MNPETTGRSGKRRGIQHLTPAGVKILETASRLFYEQGIRAVGVEAIAEEAGVTKKTLYDRFGSKEGLIVAYLRARDGLWRSTLVKHINGHDGPPAQKLLATFDALGEWMRERNPRGCAFVNASVELPADHAGREVAREQKAWFLDYVADLATEAGAEDPAALARQLLILHEGACITDSMHTVERAVDIAERMAAVLVEESLA</sequence>
<protein>
    <submittedName>
        <fullName evidence="4">Helix-turn-helix domain-containing protein</fullName>
    </submittedName>
</protein>
<evidence type="ECO:0000256" key="2">
    <source>
        <dbReference type="PROSITE-ProRule" id="PRU00335"/>
    </source>
</evidence>
<evidence type="ECO:0000259" key="3">
    <source>
        <dbReference type="PROSITE" id="PS50977"/>
    </source>
</evidence>
<comment type="caution">
    <text evidence="4">The sequence shown here is derived from an EMBL/GenBank/DDBJ whole genome shotgun (WGS) entry which is preliminary data.</text>
</comment>
<keyword evidence="5" id="KW-1185">Reference proteome</keyword>
<dbReference type="PANTHER" id="PTHR30055:SF200">
    <property type="entry name" value="HTH-TYPE TRANSCRIPTIONAL REPRESSOR BDCR"/>
    <property type="match status" value="1"/>
</dbReference>
<dbReference type="InterPro" id="IPR009057">
    <property type="entry name" value="Homeodomain-like_sf"/>
</dbReference>
<organism evidence="4 5">
    <name type="scientific">Streptomyces solicavernae</name>
    <dbReference type="NCBI Taxonomy" id="3043614"/>
    <lineage>
        <taxon>Bacteria</taxon>
        <taxon>Bacillati</taxon>
        <taxon>Actinomycetota</taxon>
        <taxon>Actinomycetes</taxon>
        <taxon>Kitasatosporales</taxon>
        <taxon>Streptomycetaceae</taxon>
        <taxon>Streptomyces</taxon>
    </lineage>
</organism>
<reference evidence="4 5" key="1">
    <citation type="submission" date="2023-05" db="EMBL/GenBank/DDBJ databases">
        <title>Draft genome sequence of Streptomyces sp. B-S-A8 isolated from a cave soil in Thailand.</title>
        <authorList>
            <person name="Chamroensaksri N."/>
            <person name="Muangham S."/>
        </authorList>
    </citation>
    <scope>NUCLEOTIDE SEQUENCE [LARGE SCALE GENOMIC DNA]</scope>
    <source>
        <strain evidence="4 5">B-S-A8</strain>
    </source>
</reference>
<dbReference type="PANTHER" id="PTHR30055">
    <property type="entry name" value="HTH-TYPE TRANSCRIPTIONAL REGULATOR RUTR"/>
    <property type="match status" value="1"/>
</dbReference>
<dbReference type="EMBL" id="JASCIR010000002">
    <property type="protein sequence ID" value="MDI3385216.1"/>
    <property type="molecule type" value="Genomic_DNA"/>
</dbReference>
<accession>A0ABT6RLB0</accession>
<dbReference type="InterPro" id="IPR050109">
    <property type="entry name" value="HTH-type_TetR-like_transc_reg"/>
</dbReference>
<dbReference type="Gene3D" id="1.10.357.10">
    <property type="entry name" value="Tetracycline Repressor, domain 2"/>
    <property type="match status" value="1"/>
</dbReference>
<feature type="DNA-binding region" description="H-T-H motif" evidence="2">
    <location>
        <begin position="42"/>
        <end position="61"/>
    </location>
</feature>
<dbReference type="SUPFAM" id="SSF46689">
    <property type="entry name" value="Homeodomain-like"/>
    <property type="match status" value="1"/>
</dbReference>
<dbReference type="Proteomes" id="UP001224661">
    <property type="component" value="Unassembled WGS sequence"/>
</dbReference>
<dbReference type="RefSeq" id="WP_282510140.1">
    <property type="nucleotide sequence ID" value="NZ_JASCIR010000002.1"/>
</dbReference>
<gene>
    <name evidence="4" type="ORF">QIS99_03135</name>
</gene>
<dbReference type="PRINTS" id="PR00455">
    <property type="entry name" value="HTHTETR"/>
</dbReference>
<evidence type="ECO:0000313" key="5">
    <source>
        <dbReference type="Proteomes" id="UP001224661"/>
    </source>
</evidence>
<name>A0ABT6RLB0_9ACTN</name>
<proteinExistence type="predicted"/>
<dbReference type="InterPro" id="IPR001647">
    <property type="entry name" value="HTH_TetR"/>
</dbReference>